<dbReference type="EMBL" id="SMOL01000553">
    <property type="protein sequence ID" value="KAB2609304.1"/>
    <property type="molecule type" value="Genomic_DNA"/>
</dbReference>
<reference evidence="2 3" key="3">
    <citation type="submission" date="2019-11" db="EMBL/GenBank/DDBJ databases">
        <title>A de novo genome assembly of a pear dwarfing rootstock.</title>
        <authorList>
            <person name="Wang F."/>
            <person name="Wang J."/>
            <person name="Li S."/>
            <person name="Zhang Y."/>
            <person name="Fang M."/>
            <person name="Ma L."/>
            <person name="Zhao Y."/>
            <person name="Jiang S."/>
        </authorList>
    </citation>
    <scope>NUCLEOTIDE SEQUENCE [LARGE SCALE GENOMIC DNA]</scope>
    <source>
        <strain evidence="2">S2</strain>
        <tissue evidence="2">Leaf</tissue>
    </source>
</reference>
<name>A0A5N5GF15_9ROSA</name>
<organism evidence="2 3">
    <name type="scientific">Pyrus ussuriensis x Pyrus communis</name>
    <dbReference type="NCBI Taxonomy" id="2448454"/>
    <lineage>
        <taxon>Eukaryota</taxon>
        <taxon>Viridiplantae</taxon>
        <taxon>Streptophyta</taxon>
        <taxon>Embryophyta</taxon>
        <taxon>Tracheophyta</taxon>
        <taxon>Spermatophyta</taxon>
        <taxon>Magnoliopsida</taxon>
        <taxon>eudicotyledons</taxon>
        <taxon>Gunneridae</taxon>
        <taxon>Pentapetalae</taxon>
        <taxon>rosids</taxon>
        <taxon>fabids</taxon>
        <taxon>Rosales</taxon>
        <taxon>Rosaceae</taxon>
        <taxon>Amygdaloideae</taxon>
        <taxon>Maleae</taxon>
        <taxon>Pyrus</taxon>
    </lineage>
</organism>
<reference evidence="2 3" key="1">
    <citation type="submission" date="2019-09" db="EMBL/GenBank/DDBJ databases">
        <authorList>
            <person name="Ou C."/>
        </authorList>
    </citation>
    <scope>NUCLEOTIDE SEQUENCE [LARGE SCALE GENOMIC DNA]</scope>
    <source>
        <strain evidence="2">S2</strain>
        <tissue evidence="2">Leaf</tissue>
    </source>
</reference>
<protein>
    <recommendedName>
        <fullName evidence="1">PB1-like domain-containing protein</fullName>
    </recommendedName>
</protein>
<gene>
    <name evidence="2" type="ORF">D8674_012472</name>
</gene>
<evidence type="ECO:0000259" key="1">
    <source>
        <dbReference type="Pfam" id="PF26130"/>
    </source>
</evidence>
<comment type="caution">
    <text evidence="2">The sequence shown here is derived from an EMBL/GenBank/DDBJ whole genome shotgun (WGS) entry which is preliminary data.</text>
</comment>
<dbReference type="Proteomes" id="UP000327157">
    <property type="component" value="Chromosome 14"/>
</dbReference>
<dbReference type="InterPro" id="IPR058594">
    <property type="entry name" value="PB1-like_dom_pln"/>
</dbReference>
<dbReference type="OrthoDB" id="1742895at2759"/>
<proteinExistence type="predicted"/>
<dbReference type="AlphaFoldDB" id="A0A5N5GF15"/>
<evidence type="ECO:0000313" key="2">
    <source>
        <dbReference type="EMBL" id="KAB2609304.1"/>
    </source>
</evidence>
<keyword evidence="3" id="KW-1185">Reference proteome</keyword>
<sequence length="110" mass="13107">MLINCFEVKDSKLKAENDLGKEEDPLDPLPTYGYEDFYVGGNVDFFDYCDKDFMSLLEVDNMVEELGYGNVFMSYQYKDHRDGNSKWVEAFDDRFRCYQHVQMRAKPYFD</sequence>
<dbReference type="Pfam" id="PF26130">
    <property type="entry name" value="PB1-like"/>
    <property type="match status" value="1"/>
</dbReference>
<reference evidence="3" key="2">
    <citation type="submission" date="2019-10" db="EMBL/GenBank/DDBJ databases">
        <title>A de novo genome assembly of a pear dwarfing rootstock.</title>
        <authorList>
            <person name="Wang F."/>
            <person name="Wang J."/>
            <person name="Li S."/>
            <person name="Zhang Y."/>
            <person name="Fang M."/>
            <person name="Ma L."/>
            <person name="Zhao Y."/>
            <person name="Jiang S."/>
        </authorList>
    </citation>
    <scope>NUCLEOTIDE SEQUENCE [LARGE SCALE GENOMIC DNA]</scope>
</reference>
<evidence type="ECO:0000313" key="3">
    <source>
        <dbReference type="Proteomes" id="UP000327157"/>
    </source>
</evidence>
<accession>A0A5N5GF15</accession>
<feature type="domain" description="PB1-like" evidence="1">
    <location>
        <begin position="38"/>
        <end position="77"/>
    </location>
</feature>